<dbReference type="RefSeq" id="WP_148304969.1">
    <property type="nucleotide sequence ID" value="NZ_JACHIB010000021.1"/>
</dbReference>
<dbReference type="EMBL" id="JACHIB010000021">
    <property type="protein sequence ID" value="MBB6085155.1"/>
    <property type="molecule type" value="Genomic_DNA"/>
</dbReference>
<reference evidence="1 2" key="1">
    <citation type="submission" date="2020-08" db="EMBL/GenBank/DDBJ databases">
        <title>Genomic Encyclopedia of Type Strains, Phase IV (KMG-IV): sequencing the most valuable type-strain genomes for metagenomic binning, comparative biology and taxonomic classification.</title>
        <authorList>
            <person name="Goeker M."/>
        </authorList>
    </citation>
    <scope>NUCLEOTIDE SEQUENCE [LARGE SCALE GENOMIC DNA]</scope>
    <source>
        <strain evidence="1 2">DSM 12141</strain>
    </source>
</reference>
<comment type="caution">
    <text evidence="1">The sequence shown here is derived from an EMBL/GenBank/DDBJ whole genome shotgun (WGS) entry which is preliminary data.</text>
</comment>
<accession>A0A7W9TQT5</accession>
<evidence type="ECO:0000313" key="1">
    <source>
        <dbReference type="EMBL" id="MBB6085155.1"/>
    </source>
</evidence>
<sequence>MRQKMVVRLKMQNQKRVQVGLVRFVVEGAAQDSARSLDLLRDIETTVEVNAMLSELFGTVAERCKTATRAICAKDVHAANEPIDDDGGRLHDIFDHAMSVFESLYGIISSRQKSAISDRSLRPDDGVVESFEQVLINLKDAHDSLNEMLWAVLEHDANLSPLSGKGPFTSVADLMAAIKS</sequence>
<organism evidence="1 2">
    <name type="scientific">Castellaniella defragrans</name>
    <name type="common">Alcaligenes defragrans</name>
    <dbReference type="NCBI Taxonomy" id="75697"/>
    <lineage>
        <taxon>Bacteria</taxon>
        <taxon>Pseudomonadati</taxon>
        <taxon>Pseudomonadota</taxon>
        <taxon>Betaproteobacteria</taxon>
        <taxon>Burkholderiales</taxon>
        <taxon>Alcaligenaceae</taxon>
        <taxon>Castellaniella</taxon>
    </lineage>
</organism>
<dbReference type="AlphaFoldDB" id="A0A7W9TQT5"/>
<proteinExistence type="predicted"/>
<name>A0A7W9TQT5_CASDE</name>
<gene>
    <name evidence="1" type="ORF">HNR28_003209</name>
</gene>
<evidence type="ECO:0000313" key="2">
    <source>
        <dbReference type="Proteomes" id="UP000541136"/>
    </source>
</evidence>
<protein>
    <submittedName>
        <fullName evidence="1">Uncharacterized protein</fullName>
    </submittedName>
</protein>
<dbReference type="Proteomes" id="UP000541136">
    <property type="component" value="Unassembled WGS sequence"/>
</dbReference>